<dbReference type="InterPro" id="IPR003439">
    <property type="entry name" value="ABC_transporter-like_ATP-bd"/>
</dbReference>
<keyword evidence="6" id="KW-1278">Translocase</keyword>
<comment type="subunit">
    <text evidence="8">Forms a stable energy-coupling factor (ECF) transporter complex composed of 2 membrane-embedded substrate-binding proteins (S component), 2 ATP-binding proteins (A component) and 2 transmembrane proteins (T component).</text>
</comment>
<dbReference type="NCBIfam" id="TIGR04521">
    <property type="entry name" value="ECF_ATPase_2"/>
    <property type="match status" value="1"/>
</dbReference>
<comment type="function">
    <text evidence="8">ATP-binding (A) component of a common energy-coupling factor (ECF) ABC-transporter complex.</text>
</comment>
<evidence type="ECO:0000313" key="10">
    <source>
        <dbReference type="EMBL" id="MBU9710776.1"/>
    </source>
</evidence>
<keyword evidence="2 8" id="KW-0813">Transport</keyword>
<evidence type="ECO:0000256" key="6">
    <source>
        <dbReference type="ARBA" id="ARBA00022967"/>
    </source>
</evidence>
<dbReference type="InterPro" id="IPR003593">
    <property type="entry name" value="AAA+_ATPase"/>
</dbReference>
<dbReference type="CDD" id="cd03225">
    <property type="entry name" value="ABC_cobalt_CbiO_domain1"/>
    <property type="match status" value="1"/>
</dbReference>
<dbReference type="EMBL" id="JAHQCS010000048">
    <property type="protein sequence ID" value="MBU9710776.1"/>
    <property type="molecule type" value="Genomic_DNA"/>
</dbReference>
<dbReference type="InterPro" id="IPR050095">
    <property type="entry name" value="ECF_ABC_transporter_ATP-bd"/>
</dbReference>
<dbReference type="Proteomes" id="UP000784880">
    <property type="component" value="Unassembled WGS sequence"/>
</dbReference>
<dbReference type="InterPro" id="IPR017871">
    <property type="entry name" value="ABC_transporter-like_CS"/>
</dbReference>
<dbReference type="PANTHER" id="PTHR43553:SF27">
    <property type="entry name" value="ENERGY-COUPLING FACTOR TRANSPORTER ATP-BINDING PROTEIN ECFA2"/>
    <property type="match status" value="1"/>
</dbReference>
<dbReference type="InterPro" id="IPR015856">
    <property type="entry name" value="ABC_transpr_CbiO/EcfA_su"/>
</dbReference>
<dbReference type="PANTHER" id="PTHR43553">
    <property type="entry name" value="HEAVY METAL TRANSPORTER"/>
    <property type="match status" value="1"/>
</dbReference>
<dbReference type="PROSITE" id="PS50893">
    <property type="entry name" value="ABC_TRANSPORTER_2"/>
    <property type="match status" value="1"/>
</dbReference>
<name>A0ABS6JAR7_9BACI</name>
<evidence type="ECO:0000256" key="4">
    <source>
        <dbReference type="ARBA" id="ARBA00022741"/>
    </source>
</evidence>
<dbReference type="SMART" id="SM00382">
    <property type="entry name" value="AAA"/>
    <property type="match status" value="1"/>
</dbReference>
<dbReference type="RefSeq" id="WP_217064672.1">
    <property type="nucleotide sequence ID" value="NZ_JAHQCS010000048.1"/>
</dbReference>
<dbReference type="Pfam" id="PF00005">
    <property type="entry name" value="ABC_tran"/>
    <property type="match status" value="1"/>
</dbReference>
<dbReference type="PROSITE" id="PS00211">
    <property type="entry name" value="ABC_TRANSPORTER_1"/>
    <property type="match status" value="1"/>
</dbReference>
<sequence length="288" mass="32599">MYMEAKNVKFTYMVGSPFEKTALQNINLTLEPNSYTVLIGHTGSGKSTLIQLFNGLLKPTDGSIQIGNREIKRDTKQKHLYDVRKDVGMVFQYPEHQLFHETILKDVAFGPMNFGMSQEEAEKRAKESLKLVGIEEGLYERSPFDLSGGQMRRVAIAGVLASNPKTLILDEPTAGLDPQGKEDIMELFYKWYEVSEERSIILVTHHMEDAAKYGDQLIVLEQGGIHLTGTPKEVFLQGDRLRKTGLSQPETVRLLESLKDKSKGHIDTLKFHLNETVDEIVSFLRKDQ</sequence>
<keyword evidence="11" id="KW-1185">Reference proteome</keyword>
<dbReference type="InterPro" id="IPR030946">
    <property type="entry name" value="EcfA2"/>
</dbReference>
<protein>
    <recommendedName>
        <fullName evidence="8">Energy-coupling factor transporter ATP-binding protein EcfA2</fullName>
        <ecNumber evidence="8">7.-.-.-</ecNumber>
    </recommendedName>
</protein>
<evidence type="ECO:0000256" key="1">
    <source>
        <dbReference type="ARBA" id="ARBA00004202"/>
    </source>
</evidence>
<keyword evidence="3 8" id="KW-1003">Cell membrane</keyword>
<gene>
    <name evidence="10" type="ORF">KS419_03355</name>
</gene>
<keyword evidence="4 8" id="KW-0547">Nucleotide-binding</keyword>
<reference evidence="10 11" key="1">
    <citation type="submission" date="2021-06" db="EMBL/GenBank/DDBJ databases">
        <title>Bacillus sp. RD4P76, an endophyte from a halophyte.</title>
        <authorList>
            <person name="Sun J.-Q."/>
        </authorList>
    </citation>
    <scope>NUCLEOTIDE SEQUENCE [LARGE SCALE GENOMIC DNA]</scope>
    <source>
        <strain evidence="10 11">CGMCC 1.15917</strain>
    </source>
</reference>
<organism evidence="10 11">
    <name type="scientific">Evansella tamaricis</name>
    <dbReference type="NCBI Taxonomy" id="2069301"/>
    <lineage>
        <taxon>Bacteria</taxon>
        <taxon>Bacillati</taxon>
        <taxon>Bacillota</taxon>
        <taxon>Bacilli</taxon>
        <taxon>Bacillales</taxon>
        <taxon>Bacillaceae</taxon>
        <taxon>Evansella</taxon>
    </lineage>
</organism>
<comment type="similarity">
    <text evidence="8">Belongs to the ABC transporter superfamily. Energy-coupling factor EcfA family.</text>
</comment>
<evidence type="ECO:0000256" key="5">
    <source>
        <dbReference type="ARBA" id="ARBA00022840"/>
    </source>
</evidence>
<evidence type="ECO:0000256" key="3">
    <source>
        <dbReference type="ARBA" id="ARBA00022475"/>
    </source>
</evidence>
<comment type="subcellular location">
    <subcellularLocation>
        <location evidence="1 8">Cell membrane</location>
        <topology evidence="1 8">Peripheral membrane protein</topology>
    </subcellularLocation>
</comment>
<accession>A0ABS6JAR7</accession>
<keyword evidence="7 8" id="KW-0472">Membrane</keyword>
<evidence type="ECO:0000256" key="8">
    <source>
        <dbReference type="RuleBase" id="RU365104"/>
    </source>
</evidence>
<evidence type="ECO:0000313" key="11">
    <source>
        <dbReference type="Proteomes" id="UP000784880"/>
    </source>
</evidence>
<evidence type="ECO:0000256" key="2">
    <source>
        <dbReference type="ARBA" id="ARBA00022448"/>
    </source>
</evidence>
<dbReference type="EC" id="7.-.-.-" evidence="8"/>
<feature type="domain" description="ABC transporter" evidence="9">
    <location>
        <begin position="3"/>
        <end position="247"/>
    </location>
</feature>
<proteinExistence type="inferred from homology"/>
<keyword evidence="5 8" id="KW-0067">ATP-binding</keyword>
<evidence type="ECO:0000256" key="7">
    <source>
        <dbReference type="ARBA" id="ARBA00023136"/>
    </source>
</evidence>
<comment type="caution">
    <text evidence="10">The sequence shown here is derived from an EMBL/GenBank/DDBJ whole genome shotgun (WGS) entry which is preliminary data.</text>
</comment>
<evidence type="ECO:0000259" key="9">
    <source>
        <dbReference type="PROSITE" id="PS50893"/>
    </source>
</evidence>